<dbReference type="InterPro" id="IPR044837">
    <property type="entry name" value="REM16-like"/>
</dbReference>
<keyword evidence="2" id="KW-0805">Transcription regulation</keyword>
<comment type="caution">
    <text evidence="9">The sequence shown here is derived from an EMBL/GenBank/DDBJ whole genome shotgun (WGS) entry which is preliminary data.</text>
</comment>
<comment type="subcellular location">
    <subcellularLocation>
        <location evidence="1">Nucleus</location>
    </subcellularLocation>
</comment>
<feature type="coiled-coil region" evidence="6">
    <location>
        <begin position="428"/>
        <end position="483"/>
    </location>
</feature>
<accession>A0AAD8PAY4</accession>
<evidence type="ECO:0000256" key="2">
    <source>
        <dbReference type="ARBA" id="ARBA00023015"/>
    </source>
</evidence>
<dbReference type="EMBL" id="JAUHHV010000001">
    <property type="protein sequence ID" value="KAK1438991.1"/>
    <property type="molecule type" value="Genomic_DNA"/>
</dbReference>
<keyword evidence="5" id="KW-0539">Nucleus</keyword>
<evidence type="ECO:0000256" key="5">
    <source>
        <dbReference type="ARBA" id="ARBA00023242"/>
    </source>
</evidence>
<evidence type="ECO:0000256" key="3">
    <source>
        <dbReference type="ARBA" id="ARBA00023125"/>
    </source>
</evidence>
<dbReference type="GO" id="GO:0005634">
    <property type="term" value="C:nucleus"/>
    <property type="evidence" value="ECO:0007669"/>
    <property type="project" value="UniProtKB-SubCell"/>
</dbReference>
<dbReference type="InterPro" id="IPR003340">
    <property type="entry name" value="B3_DNA-bd"/>
</dbReference>
<dbReference type="PANTHER" id="PTHR31391:SF107">
    <property type="entry name" value="DNA-BINDING PSEUDOBARREL DOMAIN-CONTAINING PROTEIN-RELATED"/>
    <property type="match status" value="1"/>
</dbReference>
<keyword evidence="3" id="KW-0238">DNA-binding</keyword>
<keyword evidence="10" id="KW-1185">Reference proteome</keyword>
<evidence type="ECO:0000259" key="8">
    <source>
        <dbReference type="PROSITE" id="PS50863"/>
    </source>
</evidence>
<organism evidence="9 10">
    <name type="scientific">Tagetes erecta</name>
    <name type="common">African marigold</name>
    <dbReference type="NCBI Taxonomy" id="13708"/>
    <lineage>
        <taxon>Eukaryota</taxon>
        <taxon>Viridiplantae</taxon>
        <taxon>Streptophyta</taxon>
        <taxon>Embryophyta</taxon>
        <taxon>Tracheophyta</taxon>
        <taxon>Spermatophyta</taxon>
        <taxon>Magnoliopsida</taxon>
        <taxon>eudicotyledons</taxon>
        <taxon>Gunneridae</taxon>
        <taxon>Pentapetalae</taxon>
        <taxon>asterids</taxon>
        <taxon>campanulids</taxon>
        <taxon>Asterales</taxon>
        <taxon>Asteraceae</taxon>
        <taxon>Asteroideae</taxon>
        <taxon>Heliantheae alliance</taxon>
        <taxon>Tageteae</taxon>
        <taxon>Tagetes</taxon>
    </lineage>
</organism>
<reference evidence="9" key="1">
    <citation type="journal article" date="2023" name="bioRxiv">
        <title>Improved chromosome-level genome assembly for marigold (Tagetes erecta).</title>
        <authorList>
            <person name="Jiang F."/>
            <person name="Yuan L."/>
            <person name="Wang S."/>
            <person name="Wang H."/>
            <person name="Xu D."/>
            <person name="Wang A."/>
            <person name="Fan W."/>
        </authorList>
    </citation>
    <scope>NUCLEOTIDE SEQUENCE</scope>
    <source>
        <strain evidence="9">WSJ</strain>
        <tissue evidence="9">Leaf</tissue>
    </source>
</reference>
<feature type="compositionally biased region" description="Low complexity" evidence="7">
    <location>
        <begin position="285"/>
        <end position="296"/>
    </location>
</feature>
<evidence type="ECO:0000313" key="10">
    <source>
        <dbReference type="Proteomes" id="UP001229421"/>
    </source>
</evidence>
<feature type="region of interest" description="Disordered" evidence="7">
    <location>
        <begin position="1"/>
        <end position="102"/>
    </location>
</feature>
<evidence type="ECO:0000256" key="7">
    <source>
        <dbReference type="SAM" id="MobiDB-lite"/>
    </source>
</evidence>
<feature type="compositionally biased region" description="Low complexity" evidence="7">
    <location>
        <begin position="80"/>
        <end position="94"/>
    </location>
</feature>
<evidence type="ECO:0000256" key="4">
    <source>
        <dbReference type="ARBA" id="ARBA00023163"/>
    </source>
</evidence>
<dbReference type="AlphaFoldDB" id="A0AAD8PAY4"/>
<gene>
    <name evidence="9" type="ORF">QVD17_04805</name>
</gene>
<dbReference type="SMART" id="SM01019">
    <property type="entry name" value="B3"/>
    <property type="match status" value="1"/>
</dbReference>
<evidence type="ECO:0000256" key="6">
    <source>
        <dbReference type="SAM" id="Coils"/>
    </source>
</evidence>
<evidence type="ECO:0000256" key="1">
    <source>
        <dbReference type="ARBA" id="ARBA00004123"/>
    </source>
</evidence>
<evidence type="ECO:0000313" key="9">
    <source>
        <dbReference type="EMBL" id="KAK1438991.1"/>
    </source>
</evidence>
<dbReference type="GO" id="GO:0003677">
    <property type="term" value="F:DNA binding"/>
    <property type="evidence" value="ECO:0007669"/>
    <property type="project" value="UniProtKB-KW"/>
</dbReference>
<sequence length="485" mass="54654">MAAPVAGEAILVQQNSDHNQHTNDDFTISQLIRPKHDSNPNSPPPLTPPSLGKRRKSKPVRYGVSTTVLHKTHHTAGQDSSSKSSSSKKGNSSTKRGKLKIQSPPAMIKAGEVQSCLGTEHPSCIKMVKAHVDTGYWMGFPLWFGKLHLPKTDCEMAIEDENGEIHHLKYNAEKSGLSAGWKKFAVGHDLLEGDVLVFHLVESHKFKVYIIRANDLNKVDGVLTLLKSEPHTEHSIPEAETPSPTTKKTKRAKSLSSTMVRKKQKSSTPSSHIISHRMEQSGNNSEEVGSEVLEGSKPSKPNLSFQELNTFKDFHIMVKGVCIDSELPDAVRMNYFKLCMDRKELLHDCLPENFYYKLVAGMIGETVSIANDIKNCKLTTTKEEFDMWDNSLKSFSLLGMKVEFLRERIHTLSRLAFESESRLDFERYSEAKNKQKRVEGDIKKLTDELKILKESCRKIQGVVDGLKQKAERYEVKFKEEVNAPW</sequence>
<keyword evidence="6" id="KW-0175">Coiled coil</keyword>
<dbReference type="CDD" id="cd10017">
    <property type="entry name" value="B3_DNA"/>
    <property type="match status" value="1"/>
</dbReference>
<feature type="region of interest" description="Disordered" evidence="7">
    <location>
        <begin position="230"/>
        <end position="299"/>
    </location>
</feature>
<keyword evidence="4" id="KW-0804">Transcription</keyword>
<dbReference type="PROSITE" id="PS50863">
    <property type="entry name" value="B3"/>
    <property type="match status" value="1"/>
</dbReference>
<dbReference type="SUPFAM" id="SSF101936">
    <property type="entry name" value="DNA-binding pseudobarrel domain"/>
    <property type="match status" value="1"/>
</dbReference>
<dbReference type="InterPro" id="IPR015300">
    <property type="entry name" value="DNA-bd_pseudobarrel_sf"/>
</dbReference>
<dbReference type="Gene3D" id="2.40.330.10">
    <property type="entry name" value="DNA-binding pseudobarrel domain"/>
    <property type="match status" value="1"/>
</dbReference>
<proteinExistence type="predicted"/>
<dbReference type="PANTHER" id="PTHR31391">
    <property type="entry name" value="B3 DOMAIN-CONTAINING PROTEIN OS11G0197600-RELATED"/>
    <property type="match status" value="1"/>
</dbReference>
<feature type="domain" description="TF-B3" evidence="8">
    <location>
        <begin position="155"/>
        <end position="214"/>
    </location>
</feature>
<protein>
    <recommendedName>
        <fullName evidence="8">TF-B3 domain-containing protein</fullName>
    </recommendedName>
</protein>
<dbReference type="Pfam" id="PF02362">
    <property type="entry name" value="B3"/>
    <property type="match status" value="1"/>
</dbReference>
<dbReference type="Proteomes" id="UP001229421">
    <property type="component" value="Unassembled WGS sequence"/>
</dbReference>
<feature type="compositionally biased region" description="Polar residues" evidence="7">
    <location>
        <begin position="64"/>
        <end position="79"/>
    </location>
</feature>
<name>A0AAD8PAY4_TARER</name>